<reference evidence="1 2" key="1">
    <citation type="submission" date="2018-01" db="EMBL/GenBank/DDBJ databases">
        <title>Species boundaries and ecological features among Paraburkholderia terrae DSMZ17804T, P. hospita DSMZ17164T and P. caribensis DSMZ13236T.</title>
        <authorList>
            <person name="Pratama A.A."/>
        </authorList>
    </citation>
    <scope>NUCLEOTIDE SEQUENCE [LARGE SCALE GENOMIC DNA]</scope>
    <source>
        <strain evidence="1 2">DSM 17804</strain>
    </source>
</reference>
<organism evidence="1 2">
    <name type="scientific">Paraburkholderia terrae</name>
    <dbReference type="NCBI Taxonomy" id="311230"/>
    <lineage>
        <taxon>Bacteria</taxon>
        <taxon>Pseudomonadati</taxon>
        <taxon>Pseudomonadota</taxon>
        <taxon>Betaproteobacteria</taxon>
        <taxon>Burkholderiales</taxon>
        <taxon>Burkholderiaceae</taxon>
        <taxon>Paraburkholderia</taxon>
    </lineage>
</organism>
<proteinExistence type="predicted"/>
<gene>
    <name evidence="1" type="ORF">C2L65_11895</name>
</gene>
<evidence type="ECO:0000313" key="1">
    <source>
        <dbReference type="EMBL" id="AUT60227.1"/>
    </source>
</evidence>
<dbReference type="EMBL" id="CP026111">
    <property type="protein sequence ID" value="AUT60227.1"/>
    <property type="molecule type" value="Genomic_DNA"/>
</dbReference>
<dbReference type="AlphaFoldDB" id="A0A2I8EKU9"/>
<sequence length="62" mass="6891">MAHQCPVSRPSVTHQRLLRSMDTLMNRTDLRDAPATLPRPLIDQELSIASNEASTTFLSDAL</sequence>
<accession>A0A2I8EKU9</accession>
<dbReference type="KEGG" id="pter:C2L65_11895"/>
<evidence type="ECO:0000313" key="2">
    <source>
        <dbReference type="Proteomes" id="UP000243502"/>
    </source>
</evidence>
<protein>
    <submittedName>
        <fullName evidence="1">Uncharacterized protein</fullName>
    </submittedName>
</protein>
<name>A0A2I8EKU9_9BURK</name>
<dbReference type="Proteomes" id="UP000243502">
    <property type="component" value="Chromosome 1"/>
</dbReference>